<dbReference type="GeneID" id="113159739"/>
<dbReference type="Gene3D" id="3.10.390.10">
    <property type="entry name" value="SAND domain-like"/>
    <property type="match status" value="1"/>
</dbReference>
<reference evidence="5" key="3">
    <citation type="submission" date="2025-09" db="UniProtKB">
        <authorList>
            <consortium name="Ensembl"/>
        </authorList>
    </citation>
    <scope>IDENTIFICATION</scope>
</reference>
<feature type="compositionally biased region" description="Basic residues" evidence="2">
    <location>
        <begin position="255"/>
        <end position="276"/>
    </location>
</feature>
<evidence type="ECO:0000256" key="1">
    <source>
        <dbReference type="ARBA" id="ARBA00022553"/>
    </source>
</evidence>
<reference evidence="5" key="2">
    <citation type="submission" date="2025-08" db="UniProtKB">
        <authorList>
            <consortium name="Ensembl"/>
        </authorList>
    </citation>
    <scope>IDENTIFICATION</scope>
</reference>
<dbReference type="PROSITE" id="PS51414">
    <property type="entry name" value="HSR"/>
    <property type="match status" value="1"/>
</dbReference>
<dbReference type="Pfam" id="PF01342">
    <property type="entry name" value="SAND"/>
    <property type="match status" value="1"/>
</dbReference>
<evidence type="ECO:0000256" key="2">
    <source>
        <dbReference type="SAM" id="MobiDB-lite"/>
    </source>
</evidence>
<dbReference type="RefSeq" id="XP_026212405.1">
    <property type="nucleotide sequence ID" value="XM_026356620.1"/>
</dbReference>
<feature type="domain" description="SAND" evidence="3">
    <location>
        <begin position="181"/>
        <end position="248"/>
    </location>
</feature>
<dbReference type="SUPFAM" id="SSF63763">
    <property type="entry name" value="SAND domain-like"/>
    <property type="match status" value="1"/>
</dbReference>
<dbReference type="PANTHER" id="PTHR46386:SF1">
    <property type="entry name" value="NUCLEAR BODY PROTEIN SP140-LIKE PROTEIN"/>
    <property type="match status" value="1"/>
</dbReference>
<dbReference type="GO" id="GO:0003677">
    <property type="term" value="F:DNA binding"/>
    <property type="evidence" value="ECO:0007669"/>
    <property type="project" value="InterPro"/>
</dbReference>
<keyword evidence="1" id="KW-0597">Phosphoprotein</keyword>
<keyword evidence="6" id="KW-1185">Reference proteome</keyword>
<dbReference type="AlphaFoldDB" id="A0AAQ6IDB3"/>
<evidence type="ECO:0000259" key="4">
    <source>
        <dbReference type="PROSITE" id="PS51414"/>
    </source>
</evidence>
<dbReference type="InterPro" id="IPR010919">
    <property type="entry name" value="SAND-like_dom_sf"/>
</dbReference>
<evidence type="ECO:0000313" key="6">
    <source>
        <dbReference type="Proteomes" id="UP000265040"/>
    </source>
</evidence>
<dbReference type="GO" id="GO:0005634">
    <property type="term" value="C:nucleus"/>
    <property type="evidence" value="ECO:0007669"/>
    <property type="project" value="InterPro"/>
</dbReference>
<dbReference type="InterPro" id="IPR000770">
    <property type="entry name" value="SAND_dom"/>
</dbReference>
<proteinExistence type="predicted"/>
<dbReference type="SMART" id="SM00258">
    <property type="entry name" value="SAND"/>
    <property type="match status" value="1"/>
</dbReference>
<protein>
    <submittedName>
        <fullName evidence="5">Uncharacterized protein</fullName>
    </submittedName>
</protein>
<reference evidence="5 6" key="1">
    <citation type="submission" date="2021-04" db="EMBL/GenBank/DDBJ databases">
        <authorList>
            <consortium name="Wellcome Sanger Institute Data Sharing"/>
        </authorList>
    </citation>
    <scope>NUCLEOTIDE SEQUENCE [LARGE SCALE GENOMIC DNA]</scope>
</reference>
<dbReference type="PROSITE" id="PS50864">
    <property type="entry name" value="SAND"/>
    <property type="match status" value="1"/>
</dbReference>
<accession>A0AAQ6IDB3</accession>
<dbReference type="GeneTree" id="ENSGT00940000166738"/>
<dbReference type="GO" id="GO:0000981">
    <property type="term" value="F:DNA-binding transcription factor activity, RNA polymerase II-specific"/>
    <property type="evidence" value="ECO:0007669"/>
    <property type="project" value="TreeGrafter"/>
</dbReference>
<evidence type="ECO:0000313" key="5">
    <source>
        <dbReference type="Ensembl" id="ENSATEP00000072616.1"/>
    </source>
</evidence>
<feature type="domain" description="HSR" evidence="4">
    <location>
        <begin position="1"/>
        <end position="113"/>
    </location>
</feature>
<dbReference type="InterPro" id="IPR004865">
    <property type="entry name" value="HSR_dom"/>
</dbReference>
<dbReference type="InterPro" id="IPR043563">
    <property type="entry name" value="Sp110/Sp140/Sp140L-like"/>
</dbReference>
<organism evidence="5 6">
    <name type="scientific">Anabas testudineus</name>
    <name type="common">Climbing perch</name>
    <name type="synonym">Anthias testudineus</name>
    <dbReference type="NCBI Taxonomy" id="64144"/>
    <lineage>
        <taxon>Eukaryota</taxon>
        <taxon>Metazoa</taxon>
        <taxon>Chordata</taxon>
        <taxon>Craniata</taxon>
        <taxon>Vertebrata</taxon>
        <taxon>Euteleostomi</taxon>
        <taxon>Actinopterygii</taxon>
        <taxon>Neopterygii</taxon>
        <taxon>Teleostei</taxon>
        <taxon>Neoteleostei</taxon>
        <taxon>Acanthomorphata</taxon>
        <taxon>Anabantaria</taxon>
        <taxon>Anabantiformes</taxon>
        <taxon>Anabantoidei</taxon>
        <taxon>Anabantidae</taxon>
        <taxon>Anabas</taxon>
    </lineage>
</organism>
<feature type="region of interest" description="Disordered" evidence="2">
    <location>
        <begin position="120"/>
        <end position="177"/>
    </location>
</feature>
<dbReference type="Pfam" id="PF03172">
    <property type="entry name" value="HSR"/>
    <property type="match status" value="1"/>
</dbReference>
<dbReference type="Proteomes" id="UP000265040">
    <property type="component" value="Chromosome 8"/>
</dbReference>
<sequence length="288" mass="33809">MAAEKDPLDFLETKDLLRFFRRNKNEMSCMEKPQIFLRQLRDHDLISEDRYKTVTRLKRKDQIKDAIYDIFDQIGREKSDCILDFWRCIFRESIKKLYPTLQELYNNLLKELVQRVEKEDTVKKNMEKRRRTVSIDDEEQPGPSSQTPVHQKKSRKTTFSSSSKKGERAGVRPNTSEFEEPVTCGELTGKLNKDKLTKGKSCILFHKRWFTPSEFELCAGRGSSKNWKLSIRCNGKTLKECMKKWKINPPAFRGGAKKNTRRKKPLAKKPQRQNTKHKAIKVAIPVKI</sequence>
<dbReference type="Ensembl" id="ENSATET00000078413.1">
    <property type="protein sequence ID" value="ENSATEP00000072616.1"/>
    <property type="gene ID" value="ENSATEG00000031801.1"/>
</dbReference>
<evidence type="ECO:0000259" key="3">
    <source>
        <dbReference type="PROSITE" id="PS50864"/>
    </source>
</evidence>
<name>A0AAQ6IDB3_ANATE</name>
<dbReference type="PANTHER" id="PTHR46386">
    <property type="entry name" value="NUCLEAR BODY PROTEIN SP140"/>
    <property type="match status" value="1"/>
</dbReference>
<feature type="region of interest" description="Disordered" evidence="2">
    <location>
        <begin position="249"/>
        <end position="276"/>
    </location>
</feature>